<dbReference type="GO" id="GO:0006352">
    <property type="term" value="P:DNA-templated transcription initiation"/>
    <property type="evidence" value="ECO:0007669"/>
    <property type="project" value="InterPro"/>
</dbReference>
<dbReference type="RefSeq" id="WP_145070369.1">
    <property type="nucleotide sequence ID" value="NZ_CP036287.1"/>
</dbReference>
<dbReference type="PANTHER" id="PTHR43133">
    <property type="entry name" value="RNA POLYMERASE ECF-TYPE SIGMA FACTO"/>
    <property type="match status" value="1"/>
</dbReference>
<evidence type="ECO:0000313" key="9">
    <source>
        <dbReference type="Proteomes" id="UP000316921"/>
    </source>
</evidence>
<dbReference type="Pfam" id="PF08281">
    <property type="entry name" value="Sigma70_r4_2"/>
    <property type="match status" value="1"/>
</dbReference>
<evidence type="ECO:0000256" key="2">
    <source>
        <dbReference type="ARBA" id="ARBA00023015"/>
    </source>
</evidence>
<keyword evidence="2" id="KW-0805">Transcription regulation</keyword>
<dbReference type="PANTHER" id="PTHR43133:SF8">
    <property type="entry name" value="RNA POLYMERASE SIGMA FACTOR HI_1459-RELATED"/>
    <property type="match status" value="1"/>
</dbReference>
<keyword evidence="4" id="KW-0238">DNA-binding</keyword>
<dbReference type="CDD" id="cd06171">
    <property type="entry name" value="Sigma70_r4"/>
    <property type="match status" value="1"/>
</dbReference>
<dbReference type="InterPro" id="IPR013325">
    <property type="entry name" value="RNA_pol_sigma_r2"/>
</dbReference>
<feature type="domain" description="RNA polymerase sigma factor 70 region 4 type 2" evidence="7">
    <location>
        <begin position="134"/>
        <end position="185"/>
    </location>
</feature>
<evidence type="ECO:0000256" key="5">
    <source>
        <dbReference type="ARBA" id="ARBA00023163"/>
    </source>
</evidence>
<dbReference type="InterPro" id="IPR014284">
    <property type="entry name" value="RNA_pol_sigma-70_dom"/>
</dbReference>
<evidence type="ECO:0000256" key="3">
    <source>
        <dbReference type="ARBA" id="ARBA00023082"/>
    </source>
</evidence>
<sequence length="192" mass="21721">MNDDPELLRRLADGDDQALEALLIQHMPALHGFVRLRAGRQVRSREETIDLVQSVCREILVHRERFEHPTENGFKRWLYATALRKIGHRAEHWRAAKRDAARDLPDPDDKALLGAYASVCTPSRAAVAREEVARIEAAFDQLPDHYREVLVLRRIAGLDYADIAAELGKTEVNVRTILSRAMARLAEVLGEG</sequence>
<accession>A0A518BSM2</accession>
<dbReference type="InterPro" id="IPR013249">
    <property type="entry name" value="RNA_pol_sigma70_r4_t2"/>
</dbReference>
<reference evidence="8 9" key="1">
    <citation type="submission" date="2019-02" db="EMBL/GenBank/DDBJ databases">
        <title>Deep-cultivation of Planctomycetes and their phenomic and genomic characterization uncovers novel biology.</title>
        <authorList>
            <person name="Wiegand S."/>
            <person name="Jogler M."/>
            <person name="Boedeker C."/>
            <person name="Pinto D."/>
            <person name="Vollmers J."/>
            <person name="Rivas-Marin E."/>
            <person name="Kohn T."/>
            <person name="Peeters S.H."/>
            <person name="Heuer A."/>
            <person name="Rast P."/>
            <person name="Oberbeckmann S."/>
            <person name="Bunk B."/>
            <person name="Jeske O."/>
            <person name="Meyerdierks A."/>
            <person name="Storesund J.E."/>
            <person name="Kallscheuer N."/>
            <person name="Luecker S."/>
            <person name="Lage O.M."/>
            <person name="Pohl T."/>
            <person name="Merkel B.J."/>
            <person name="Hornburger P."/>
            <person name="Mueller R.-W."/>
            <person name="Bruemmer F."/>
            <person name="Labrenz M."/>
            <person name="Spormann A.M."/>
            <person name="Op den Camp H."/>
            <person name="Overmann J."/>
            <person name="Amann R."/>
            <person name="Jetten M.S.M."/>
            <person name="Mascher T."/>
            <person name="Medema M.H."/>
            <person name="Devos D.P."/>
            <person name="Kaster A.-K."/>
            <person name="Ovreas L."/>
            <person name="Rohde M."/>
            <person name="Galperin M.Y."/>
            <person name="Jogler C."/>
        </authorList>
    </citation>
    <scope>NUCLEOTIDE SEQUENCE [LARGE SCALE GENOMIC DNA]</scope>
    <source>
        <strain evidence="8 9">Pla133</strain>
    </source>
</reference>
<proteinExistence type="inferred from homology"/>
<dbReference type="EMBL" id="CP036287">
    <property type="protein sequence ID" value="QDU69972.1"/>
    <property type="molecule type" value="Genomic_DNA"/>
</dbReference>
<name>A0A518BSM2_9BACT</name>
<dbReference type="Gene3D" id="1.10.1740.10">
    <property type="match status" value="1"/>
</dbReference>
<dbReference type="AlphaFoldDB" id="A0A518BSM2"/>
<dbReference type="InterPro" id="IPR013324">
    <property type="entry name" value="RNA_pol_sigma_r3/r4-like"/>
</dbReference>
<protein>
    <submittedName>
        <fullName evidence="8">ECF RNA polymerase sigma factor SigD</fullName>
    </submittedName>
</protein>
<dbReference type="SUPFAM" id="SSF88659">
    <property type="entry name" value="Sigma3 and sigma4 domains of RNA polymerase sigma factors"/>
    <property type="match status" value="1"/>
</dbReference>
<dbReference type="InterPro" id="IPR007627">
    <property type="entry name" value="RNA_pol_sigma70_r2"/>
</dbReference>
<organism evidence="8 9">
    <name type="scientific">Engelhardtia mirabilis</name>
    <dbReference type="NCBI Taxonomy" id="2528011"/>
    <lineage>
        <taxon>Bacteria</taxon>
        <taxon>Pseudomonadati</taxon>
        <taxon>Planctomycetota</taxon>
        <taxon>Planctomycetia</taxon>
        <taxon>Planctomycetia incertae sedis</taxon>
        <taxon>Engelhardtia</taxon>
    </lineage>
</organism>
<dbReference type="InterPro" id="IPR036388">
    <property type="entry name" value="WH-like_DNA-bd_sf"/>
</dbReference>
<gene>
    <name evidence="8" type="primary">sigD_10</name>
    <name evidence="8" type="ORF">Pla133_50950</name>
</gene>
<evidence type="ECO:0000256" key="4">
    <source>
        <dbReference type="ARBA" id="ARBA00023125"/>
    </source>
</evidence>
<keyword evidence="3" id="KW-0731">Sigma factor</keyword>
<keyword evidence="5" id="KW-0804">Transcription</keyword>
<evidence type="ECO:0000259" key="7">
    <source>
        <dbReference type="Pfam" id="PF08281"/>
    </source>
</evidence>
<evidence type="ECO:0000259" key="6">
    <source>
        <dbReference type="Pfam" id="PF04542"/>
    </source>
</evidence>
<dbReference type="Gene3D" id="1.10.10.10">
    <property type="entry name" value="Winged helix-like DNA-binding domain superfamily/Winged helix DNA-binding domain"/>
    <property type="match status" value="1"/>
</dbReference>
<dbReference type="SUPFAM" id="SSF88946">
    <property type="entry name" value="Sigma2 domain of RNA polymerase sigma factors"/>
    <property type="match status" value="1"/>
</dbReference>
<dbReference type="GO" id="GO:0003677">
    <property type="term" value="F:DNA binding"/>
    <property type="evidence" value="ECO:0007669"/>
    <property type="project" value="UniProtKB-KW"/>
</dbReference>
<dbReference type="NCBIfam" id="TIGR02937">
    <property type="entry name" value="sigma70-ECF"/>
    <property type="match status" value="1"/>
</dbReference>
<feature type="domain" description="RNA polymerase sigma-70 region 2" evidence="6">
    <location>
        <begin position="25"/>
        <end position="88"/>
    </location>
</feature>
<keyword evidence="9" id="KW-1185">Reference proteome</keyword>
<dbReference type="GO" id="GO:0016987">
    <property type="term" value="F:sigma factor activity"/>
    <property type="evidence" value="ECO:0007669"/>
    <property type="project" value="UniProtKB-KW"/>
</dbReference>
<dbReference type="Proteomes" id="UP000316921">
    <property type="component" value="Chromosome"/>
</dbReference>
<dbReference type="InterPro" id="IPR039425">
    <property type="entry name" value="RNA_pol_sigma-70-like"/>
</dbReference>
<evidence type="ECO:0000313" key="8">
    <source>
        <dbReference type="EMBL" id="QDU69972.1"/>
    </source>
</evidence>
<dbReference type="KEGG" id="pbap:Pla133_50950"/>
<comment type="similarity">
    <text evidence="1">Belongs to the sigma-70 factor family. ECF subfamily.</text>
</comment>
<dbReference type="Pfam" id="PF04542">
    <property type="entry name" value="Sigma70_r2"/>
    <property type="match status" value="1"/>
</dbReference>
<evidence type="ECO:0000256" key="1">
    <source>
        <dbReference type="ARBA" id="ARBA00010641"/>
    </source>
</evidence>